<evidence type="ECO:0000256" key="2">
    <source>
        <dbReference type="ARBA" id="ARBA00023002"/>
    </source>
</evidence>
<dbReference type="CDD" id="cd05233">
    <property type="entry name" value="SDR_c"/>
    <property type="match status" value="1"/>
</dbReference>
<comment type="similarity">
    <text evidence="1">Belongs to the short-chain dehydrogenases/reductases (SDR) family.</text>
</comment>
<keyword evidence="3" id="KW-0520">NAD</keyword>
<feature type="domain" description="Ketoreductase" evidence="6">
    <location>
        <begin position="6"/>
        <end position="186"/>
    </location>
</feature>
<reference evidence="7 8" key="1">
    <citation type="submission" date="2020-12" db="EMBL/GenBank/DDBJ databases">
        <title>Oil enriched cultivation method for isolating marine PHA-producing bacteria.</title>
        <authorList>
            <person name="Zheng W."/>
            <person name="Yu S."/>
            <person name="Huang Y."/>
        </authorList>
    </citation>
    <scope>NUCLEOTIDE SEQUENCE [LARGE SCALE GENOMIC DNA]</scope>
    <source>
        <strain evidence="7 8">SY-2-6</strain>
    </source>
</reference>
<dbReference type="InterPro" id="IPR002347">
    <property type="entry name" value="SDR_fam"/>
</dbReference>
<organism evidence="7 8">
    <name type="scientific">Halobacillus kuroshimensis</name>
    <dbReference type="NCBI Taxonomy" id="302481"/>
    <lineage>
        <taxon>Bacteria</taxon>
        <taxon>Bacillati</taxon>
        <taxon>Bacillota</taxon>
        <taxon>Bacilli</taxon>
        <taxon>Bacillales</taxon>
        <taxon>Bacillaceae</taxon>
        <taxon>Halobacillus</taxon>
    </lineage>
</organism>
<gene>
    <name evidence="7" type="ORF">JF544_11390</name>
</gene>
<keyword evidence="4" id="KW-0443">Lipid metabolism</keyword>
<proteinExistence type="inferred from homology"/>
<comment type="caution">
    <text evidence="7">The sequence shown here is derived from an EMBL/GenBank/DDBJ whole genome shotgun (WGS) entry which is preliminary data.</text>
</comment>
<evidence type="ECO:0000259" key="6">
    <source>
        <dbReference type="SMART" id="SM00822"/>
    </source>
</evidence>
<evidence type="ECO:0000256" key="5">
    <source>
        <dbReference type="ARBA" id="ARBA00023221"/>
    </source>
</evidence>
<dbReference type="PANTHER" id="PTHR43180">
    <property type="entry name" value="3-OXOACYL-(ACYL-CARRIER-PROTEIN) REDUCTASE (AFU_ORTHOLOGUE AFUA_6G11210)"/>
    <property type="match status" value="1"/>
</dbReference>
<dbReference type="Gene3D" id="3.40.50.720">
    <property type="entry name" value="NAD(P)-binding Rossmann-like Domain"/>
    <property type="match status" value="1"/>
</dbReference>
<keyword evidence="2" id="KW-0560">Oxidoreductase</keyword>
<evidence type="ECO:0000313" key="8">
    <source>
        <dbReference type="Proteomes" id="UP000663970"/>
    </source>
</evidence>
<dbReference type="PANTHER" id="PTHR43180:SF28">
    <property type="entry name" value="NAD(P)-BINDING ROSSMANN-FOLD SUPERFAMILY PROTEIN"/>
    <property type="match status" value="1"/>
</dbReference>
<evidence type="ECO:0000313" key="7">
    <source>
        <dbReference type="EMBL" id="MBN8235857.1"/>
    </source>
</evidence>
<evidence type="ECO:0000256" key="1">
    <source>
        <dbReference type="ARBA" id="ARBA00006484"/>
    </source>
</evidence>
<protein>
    <submittedName>
        <fullName evidence="7">SDR family oxidoreductase</fullName>
    </submittedName>
</protein>
<evidence type="ECO:0000256" key="4">
    <source>
        <dbReference type="ARBA" id="ARBA00023098"/>
    </source>
</evidence>
<name>A0ABS3DX15_9BACI</name>
<keyword evidence="5" id="KW-0753">Steroid metabolism</keyword>
<dbReference type="InterPro" id="IPR057326">
    <property type="entry name" value="KR_dom"/>
</dbReference>
<dbReference type="RefSeq" id="WP_206934035.1">
    <property type="nucleotide sequence ID" value="NZ_JAEKJY010000003.1"/>
</dbReference>
<dbReference type="EMBL" id="JAEKJY010000003">
    <property type="protein sequence ID" value="MBN8235857.1"/>
    <property type="molecule type" value="Genomic_DNA"/>
</dbReference>
<accession>A0ABS3DX15</accession>
<evidence type="ECO:0000256" key="3">
    <source>
        <dbReference type="ARBA" id="ARBA00023027"/>
    </source>
</evidence>
<dbReference type="Pfam" id="PF13561">
    <property type="entry name" value="adh_short_C2"/>
    <property type="match status" value="1"/>
</dbReference>
<dbReference type="Proteomes" id="UP000663970">
    <property type="component" value="Unassembled WGS sequence"/>
</dbReference>
<sequence length="255" mass="27100">MNLEGRVAVITGGSDGIGKAAAEEMIRQGARVVLADINEHQGEQVVEALRKQGGEAVFCKTDVTVYNQVEALVKTAVDAYGTIDIMFNNAGIGVNKPFLEHTPEDYHAVVDVNQHGVYYGMLAAAKKMKELDVQGVIINNASVFGFTGTLGITGYQAAKGAVVTLTKHGALELAPHGIRVVAIGPGGVNTKIVDGYRKAGLLEYMEHQQLTRKLIEPEEVAGVVAFLASDASRSINGTTVMADDGFTVFKSDIRP</sequence>
<dbReference type="SMART" id="SM00822">
    <property type="entry name" value="PKS_KR"/>
    <property type="match status" value="1"/>
</dbReference>
<dbReference type="SUPFAM" id="SSF51735">
    <property type="entry name" value="NAD(P)-binding Rossmann-fold domains"/>
    <property type="match status" value="1"/>
</dbReference>
<dbReference type="InterPro" id="IPR036291">
    <property type="entry name" value="NAD(P)-bd_dom_sf"/>
</dbReference>
<keyword evidence="8" id="KW-1185">Reference proteome</keyword>
<dbReference type="PRINTS" id="PR00080">
    <property type="entry name" value="SDRFAMILY"/>
</dbReference>
<dbReference type="PRINTS" id="PR00081">
    <property type="entry name" value="GDHRDH"/>
</dbReference>